<sequence>MNNVQEISRWIISIFIYIIWIKSPELSAPVSKGGKSLLLNLCGRSRFIIPLIVWTTGCKYQNEIVTSIRHMFNAVTGTPEEDLNYDDEDLTQISITEIAILILFIIL</sequence>
<evidence type="ECO:0000313" key="2">
    <source>
        <dbReference type="Proteomes" id="UP000478052"/>
    </source>
</evidence>
<accession>A0A6G0YZ55</accession>
<organism evidence="1 2">
    <name type="scientific">Aphis craccivora</name>
    <name type="common">Cowpea aphid</name>
    <dbReference type="NCBI Taxonomy" id="307492"/>
    <lineage>
        <taxon>Eukaryota</taxon>
        <taxon>Metazoa</taxon>
        <taxon>Ecdysozoa</taxon>
        <taxon>Arthropoda</taxon>
        <taxon>Hexapoda</taxon>
        <taxon>Insecta</taxon>
        <taxon>Pterygota</taxon>
        <taxon>Neoptera</taxon>
        <taxon>Paraneoptera</taxon>
        <taxon>Hemiptera</taxon>
        <taxon>Sternorrhyncha</taxon>
        <taxon>Aphidomorpha</taxon>
        <taxon>Aphidoidea</taxon>
        <taxon>Aphididae</taxon>
        <taxon>Aphidini</taxon>
        <taxon>Aphis</taxon>
        <taxon>Aphis</taxon>
    </lineage>
</organism>
<name>A0A6G0YZ55_APHCR</name>
<reference evidence="1 2" key="1">
    <citation type="submission" date="2019-08" db="EMBL/GenBank/DDBJ databases">
        <title>Whole genome of Aphis craccivora.</title>
        <authorList>
            <person name="Voronova N.V."/>
            <person name="Shulinski R.S."/>
            <person name="Bandarenka Y.V."/>
            <person name="Zhorov D.G."/>
            <person name="Warner D."/>
        </authorList>
    </citation>
    <scope>NUCLEOTIDE SEQUENCE [LARGE SCALE GENOMIC DNA]</scope>
    <source>
        <strain evidence="1">180601</strain>
        <tissue evidence="1">Whole Body</tissue>
    </source>
</reference>
<proteinExistence type="predicted"/>
<protein>
    <submittedName>
        <fullName evidence="1">Uncharacterized protein</fullName>
    </submittedName>
</protein>
<keyword evidence="2" id="KW-1185">Reference proteome</keyword>
<dbReference type="EMBL" id="VUJU01001868">
    <property type="protein sequence ID" value="KAF0763502.1"/>
    <property type="molecule type" value="Genomic_DNA"/>
</dbReference>
<evidence type="ECO:0000313" key="1">
    <source>
        <dbReference type="EMBL" id="KAF0763502.1"/>
    </source>
</evidence>
<dbReference type="AlphaFoldDB" id="A0A6G0YZ55"/>
<dbReference type="Proteomes" id="UP000478052">
    <property type="component" value="Unassembled WGS sequence"/>
</dbReference>
<comment type="caution">
    <text evidence="1">The sequence shown here is derived from an EMBL/GenBank/DDBJ whole genome shotgun (WGS) entry which is preliminary data.</text>
</comment>
<gene>
    <name evidence="1" type="ORF">FWK35_00015484</name>
</gene>